<keyword evidence="3" id="KW-1185">Reference proteome</keyword>
<evidence type="ECO:0000313" key="3">
    <source>
        <dbReference type="Proteomes" id="UP000584374"/>
    </source>
</evidence>
<evidence type="ECO:0008006" key="4">
    <source>
        <dbReference type="Google" id="ProtNLM"/>
    </source>
</evidence>
<gene>
    <name evidence="2" type="ORF">BJ970_000452</name>
</gene>
<dbReference type="SUPFAM" id="SSF53822">
    <property type="entry name" value="Periplasmic binding protein-like I"/>
    <property type="match status" value="1"/>
</dbReference>
<feature type="transmembrane region" description="Helical" evidence="1">
    <location>
        <begin position="20"/>
        <end position="41"/>
    </location>
</feature>
<protein>
    <recommendedName>
        <fullName evidence="4">ABC-type branched-subunit amino acid transport system substrate-binding protein</fullName>
    </recommendedName>
</protein>
<keyword evidence="1" id="KW-0812">Transmembrane</keyword>
<proteinExistence type="predicted"/>
<keyword evidence="1" id="KW-0472">Membrane</keyword>
<dbReference type="Proteomes" id="UP000584374">
    <property type="component" value="Unassembled WGS sequence"/>
</dbReference>
<name>A0A840Q2C6_9PSEU</name>
<comment type="caution">
    <text evidence="2">The sequence shown here is derived from an EMBL/GenBank/DDBJ whole genome shotgun (WGS) entry which is preliminary data.</text>
</comment>
<accession>A0A840Q2C6</accession>
<dbReference type="AlphaFoldDB" id="A0A840Q2C6"/>
<dbReference type="InterPro" id="IPR028082">
    <property type="entry name" value="Peripla_BP_I"/>
</dbReference>
<dbReference type="Gene3D" id="3.40.50.2300">
    <property type="match status" value="2"/>
</dbReference>
<sequence>MGESGGERRPFQVPVVKRRWPVLGVAAACVVALVIAAYGIVTWSRGCGSGLYRAGPLDECVGVTDGPGEFGLSDGLGGFDESLRDVQTKIAAENERVRRVSRERNRPYVSIAYFSPLTVAKPDTTTIEAVRRSLEGTYVSQLRANSDGREEWGGNLPLIQLLLANPGSRSAQWEPVVKQLQERAESVGNGRLVAVTGLGQSLAGTRDAINTLAQQGIPMVGAIITADRFSVDPAAPEVRGLLRVAPTNSAQAGALVKRLEDTKRAMVVWDRNPDEVFSGDLAAAYERLYQQHGRQLRRGEPFDSAQLATANTFPAMIPNICQIQPDAILFAGRLRELKPFLNALASRSCMELPMRVLITDSVIDIGGDSEVQRSLESGITLEYTQLAAPQAWDAAPQYFSRRSVEYFKLGSTATAVFQQEFPGESIDDGLAITAFDAFGVAATAARRAVQYNKVAEKLPSAREVAAQFDRMHDRGGAVDGASGWLSFDPLTGRPDSKALLVVEVTKEPGQPVRSVPSVISENGAPYLP</sequence>
<dbReference type="RefSeq" id="WP_184722987.1">
    <property type="nucleotide sequence ID" value="NZ_JACHIW010000001.1"/>
</dbReference>
<evidence type="ECO:0000256" key="1">
    <source>
        <dbReference type="SAM" id="Phobius"/>
    </source>
</evidence>
<dbReference type="EMBL" id="JACHIW010000001">
    <property type="protein sequence ID" value="MBB5152918.1"/>
    <property type="molecule type" value="Genomic_DNA"/>
</dbReference>
<reference evidence="2 3" key="1">
    <citation type="submission" date="2020-08" db="EMBL/GenBank/DDBJ databases">
        <title>Sequencing the genomes of 1000 actinobacteria strains.</title>
        <authorList>
            <person name="Klenk H.-P."/>
        </authorList>
    </citation>
    <scope>NUCLEOTIDE SEQUENCE [LARGE SCALE GENOMIC DNA]</scope>
    <source>
        <strain evidence="2 3">DSM 45584</strain>
    </source>
</reference>
<organism evidence="2 3">
    <name type="scientific">Saccharopolyspora phatthalungensis</name>
    <dbReference type="NCBI Taxonomy" id="664693"/>
    <lineage>
        <taxon>Bacteria</taxon>
        <taxon>Bacillati</taxon>
        <taxon>Actinomycetota</taxon>
        <taxon>Actinomycetes</taxon>
        <taxon>Pseudonocardiales</taxon>
        <taxon>Pseudonocardiaceae</taxon>
        <taxon>Saccharopolyspora</taxon>
    </lineage>
</organism>
<evidence type="ECO:0000313" key="2">
    <source>
        <dbReference type="EMBL" id="MBB5152918.1"/>
    </source>
</evidence>
<keyword evidence="1" id="KW-1133">Transmembrane helix</keyword>